<dbReference type="InterPro" id="IPR001211">
    <property type="entry name" value="PLA2"/>
</dbReference>
<feature type="domain" description="Phospholipase A2-like central" evidence="10">
    <location>
        <begin position="72"/>
        <end position="191"/>
    </location>
</feature>
<accession>A0AAV2H6L6</accession>
<feature type="disulfide bond" evidence="6">
    <location>
        <begin position="98"/>
        <end position="115"/>
    </location>
</feature>
<dbReference type="GO" id="GO:0006644">
    <property type="term" value="P:phospholipid metabolic process"/>
    <property type="evidence" value="ECO:0007669"/>
    <property type="project" value="InterPro"/>
</dbReference>
<keyword evidence="9" id="KW-0812">Transmembrane</keyword>
<keyword evidence="12" id="KW-1185">Reference proteome</keyword>
<gene>
    <name evidence="11" type="ORF">GSLYS_00003509001</name>
</gene>
<keyword evidence="3 6" id="KW-1015">Disulfide bond</keyword>
<feature type="binding site" evidence="5">
    <location>
        <position position="97"/>
    </location>
    <ligand>
        <name>Ca(2+)</name>
        <dbReference type="ChEBI" id="CHEBI:29108"/>
    </ligand>
</feature>
<dbReference type="PROSITE" id="PS00119">
    <property type="entry name" value="PA2_ASP"/>
    <property type="match status" value="1"/>
</dbReference>
<keyword evidence="8" id="KW-0443">Lipid metabolism</keyword>
<dbReference type="InterPro" id="IPR016090">
    <property type="entry name" value="PLA2-like_dom"/>
</dbReference>
<dbReference type="Gene3D" id="1.20.90.10">
    <property type="entry name" value="Phospholipase A2 domain"/>
    <property type="match status" value="1"/>
</dbReference>
<feature type="transmembrane region" description="Helical" evidence="9">
    <location>
        <begin position="41"/>
        <end position="61"/>
    </location>
</feature>
<dbReference type="SUPFAM" id="SSF48619">
    <property type="entry name" value="Phospholipase A2, PLA2"/>
    <property type="match status" value="1"/>
</dbReference>
<comment type="caution">
    <text evidence="11">The sequence shown here is derived from an EMBL/GenBank/DDBJ whole genome shotgun (WGS) entry which is preliminary data.</text>
</comment>
<dbReference type="PROSITE" id="PS00118">
    <property type="entry name" value="PA2_HIS"/>
    <property type="match status" value="1"/>
</dbReference>
<comment type="similarity">
    <text evidence="7">Belongs to the phospholipase A2 family.</text>
</comment>
<comment type="subcellular location">
    <subcellularLocation>
        <location evidence="1 8">Secreted</location>
    </subcellularLocation>
</comment>
<dbReference type="GO" id="GO:0005576">
    <property type="term" value="C:extracellular region"/>
    <property type="evidence" value="ECO:0007669"/>
    <property type="project" value="UniProtKB-SubCell"/>
</dbReference>
<dbReference type="GO" id="GO:0016042">
    <property type="term" value="P:lipid catabolic process"/>
    <property type="evidence" value="ECO:0007669"/>
    <property type="project" value="InterPro"/>
</dbReference>
<dbReference type="PRINTS" id="PR00389">
    <property type="entry name" value="PHPHLIPASEA2"/>
</dbReference>
<protein>
    <recommendedName>
        <fullName evidence="8">Phospholipase A2</fullName>
        <ecNumber evidence="8">3.1.1.4</ecNumber>
    </recommendedName>
</protein>
<dbReference type="AlphaFoldDB" id="A0AAV2H6L6"/>
<organism evidence="11 12">
    <name type="scientific">Lymnaea stagnalis</name>
    <name type="common">Great pond snail</name>
    <name type="synonym">Helix stagnalis</name>
    <dbReference type="NCBI Taxonomy" id="6523"/>
    <lineage>
        <taxon>Eukaryota</taxon>
        <taxon>Metazoa</taxon>
        <taxon>Spiralia</taxon>
        <taxon>Lophotrochozoa</taxon>
        <taxon>Mollusca</taxon>
        <taxon>Gastropoda</taxon>
        <taxon>Heterobranchia</taxon>
        <taxon>Euthyneura</taxon>
        <taxon>Panpulmonata</taxon>
        <taxon>Hygrophila</taxon>
        <taxon>Lymnaeoidea</taxon>
        <taxon>Lymnaeidae</taxon>
        <taxon>Lymnaea</taxon>
    </lineage>
</organism>
<proteinExistence type="inferred from homology"/>
<dbReference type="InterPro" id="IPR033112">
    <property type="entry name" value="PLA2_Asp_AS"/>
</dbReference>
<keyword evidence="9" id="KW-1133">Transmembrane helix</keyword>
<evidence type="ECO:0000256" key="6">
    <source>
        <dbReference type="PIRSR" id="PIRSR601211-3"/>
    </source>
</evidence>
<dbReference type="CDD" id="cd00125">
    <property type="entry name" value="PLA2c"/>
    <property type="match status" value="1"/>
</dbReference>
<feature type="binding site" evidence="5">
    <location>
        <position position="101"/>
    </location>
    <ligand>
        <name>Ca(2+)</name>
        <dbReference type="ChEBI" id="CHEBI:29108"/>
    </ligand>
</feature>
<dbReference type="GO" id="GO:0050482">
    <property type="term" value="P:arachidonate secretion"/>
    <property type="evidence" value="ECO:0007669"/>
    <property type="project" value="InterPro"/>
</dbReference>
<evidence type="ECO:0000256" key="9">
    <source>
        <dbReference type="SAM" id="Phobius"/>
    </source>
</evidence>
<evidence type="ECO:0000256" key="7">
    <source>
        <dbReference type="RuleBase" id="RU003654"/>
    </source>
</evidence>
<keyword evidence="2 8" id="KW-0964">Secreted</keyword>
<dbReference type="PANTHER" id="PTHR11716:SF51">
    <property type="entry name" value="PHOSPHOLIPASE A2"/>
    <property type="match status" value="1"/>
</dbReference>
<dbReference type="GO" id="GO:0005543">
    <property type="term" value="F:phospholipid binding"/>
    <property type="evidence" value="ECO:0007669"/>
    <property type="project" value="TreeGrafter"/>
</dbReference>
<feature type="disulfide bond" evidence="6">
    <location>
        <begin position="149"/>
        <end position="163"/>
    </location>
</feature>
<dbReference type="Pfam" id="PF00068">
    <property type="entry name" value="Phospholip_A2_1"/>
    <property type="match status" value="1"/>
</dbReference>
<evidence type="ECO:0000256" key="1">
    <source>
        <dbReference type="ARBA" id="ARBA00004613"/>
    </source>
</evidence>
<feature type="active site" evidence="4">
    <location>
        <position position="166"/>
    </location>
</feature>
<name>A0AAV2H6L6_LYMST</name>
<comment type="catalytic activity">
    <reaction evidence="8">
        <text>a 1,2-diacyl-sn-glycero-3-phosphocholine + H2O = a 1-acyl-sn-glycero-3-phosphocholine + a fatty acid + H(+)</text>
        <dbReference type="Rhea" id="RHEA:15801"/>
        <dbReference type="ChEBI" id="CHEBI:15377"/>
        <dbReference type="ChEBI" id="CHEBI:15378"/>
        <dbReference type="ChEBI" id="CHEBI:28868"/>
        <dbReference type="ChEBI" id="CHEBI:57643"/>
        <dbReference type="ChEBI" id="CHEBI:58168"/>
        <dbReference type="EC" id="3.1.1.4"/>
    </reaction>
</comment>
<dbReference type="Proteomes" id="UP001497497">
    <property type="component" value="Unassembled WGS sequence"/>
</dbReference>
<dbReference type="InterPro" id="IPR033113">
    <property type="entry name" value="PLA2_histidine"/>
</dbReference>
<feature type="binding site" evidence="5">
    <location>
        <position position="119"/>
    </location>
    <ligand>
        <name>Ca(2+)</name>
        <dbReference type="ChEBI" id="CHEBI:29108"/>
    </ligand>
</feature>
<feature type="active site" evidence="4">
    <location>
        <position position="118"/>
    </location>
</feature>
<evidence type="ECO:0000313" key="11">
    <source>
        <dbReference type="EMBL" id="CAL1529354.1"/>
    </source>
</evidence>
<feature type="disulfide bond" evidence="6">
    <location>
        <begin position="121"/>
        <end position="165"/>
    </location>
</feature>
<dbReference type="EMBL" id="CAXITT010000047">
    <property type="protein sequence ID" value="CAL1529354.1"/>
    <property type="molecule type" value="Genomic_DNA"/>
</dbReference>
<dbReference type="SMART" id="SM00085">
    <property type="entry name" value="PA2c"/>
    <property type="match status" value="1"/>
</dbReference>
<dbReference type="EC" id="3.1.1.4" evidence="8"/>
<sequence length="191" mass="21422">MGEQVDRCVCFMWLSVSRRGYAFLWFPSVHAMVNKSAVPTAILALALLYFAALMVSAGPLASMTRSHVSKRSIVQLCEVLEATTDKSCLKFNNYGCFCGYGSVGSNPVDGVDRCCMIHDHCYHSLQCHWFSDPHLTVYSVNYTDRVATCLDSPTLWPCAYKACRCDVQFAACVATANYNDSYRRYNKVMCH</sequence>
<evidence type="ECO:0000256" key="8">
    <source>
        <dbReference type="RuleBase" id="RU361236"/>
    </source>
</evidence>
<keyword evidence="8" id="KW-0378">Hydrolase</keyword>
<evidence type="ECO:0000313" key="12">
    <source>
        <dbReference type="Proteomes" id="UP001497497"/>
    </source>
</evidence>
<reference evidence="11 12" key="1">
    <citation type="submission" date="2024-04" db="EMBL/GenBank/DDBJ databases">
        <authorList>
            <consortium name="Genoscope - CEA"/>
            <person name="William W."/>
        </authorList>
    </citation>
    <scope>NUCLEOTIDE SEQUENCE [LARGE SCALE GENOMIC DNA]</scope>
</reference>
<keyword evidence="5 8" id="KW-0106">Calcium</keyword>
<dbReference type="GO" id="GO:0047498">
    <property type="term" value="F:calcium-dependent phospholipase A2 activity"/>
    <property type="evidence" value="ECO:0007669"/>
    <property type="project" value="TreeGrafter"/>
</dbReference>
<evidence type="ECO:0000256" key="4">
    <source>
        <dbReference type="PIRSR" id="PIRSR601211-1"/>
    </source>
</evidence>
<feature type="disulfide bond" evidence="6">
    <location>
        <begin position="114"/>
        <end position="172"/>
    </location>
</feature>
<dbReference type="InterPro" id="IPR036444">
    <property type="entry name" value="PLipase_A2_dom_sf"/>
</dbReference>
<evidence type="ECO:0000256" key="3">
    <source>
        <dbReference type="ARBA" id="ARBA00023157"/>
    </source>
</evidence>
<evidence type="ECO:0000256" key="2">
    <source>
        <dbReference type="ARBA" id="ARBA00022525"/>
    </source>
</evidence>
<dbReference type="PANTHER" id="PTHR11716">
    <property type="entry name" value="PHOSPHOLIPASE A2 FAMILY MEMBER"/>
    <property type="match status" value="1"/>
</dbReference>
<evidence type="ECO:0000259" key="10">
    <source>
        <dbReference type="SMART" id="SM00085"/>
    </source>
</evidence>
<keyword evidence="9" id="KW-0472">Membrane</keyword>
<dbReference type="GO" id="GO:0005509">
    <property type="term" value="F:calcium ion binding"/>
    <property type="evidence" value="ECO:0007669"/>
    <property type="project" value="InterPro"/>
</dbReference>
<evidence type="ECO:0000256" key="5">
    <source>
        <dbReference type="PIRSR" id="PIRSR601211-2"/>
    </source>
</evidence>
<comment type="cofactor">
    <cofactor evidence="5">
        <name>Ca(2+)</name>
        <dbReference type="ChEBI" id="CHEBI:29108"/>
    </cofactor>
    <text evidence="5">Binds 1 Ca(2+) ion per subunit.</text>
</comment>
<feature type="binding site" evidence="5">
    <location>
        <position position="99"/>
    </location>
    <ligand>
        <name>Ca(2+)</name>
        <dbReference type="ChEBI" id="CHEBI:29108"/>
    </ligand>
</feature>
<keyword evidence="5" id="KW-0479">Metal-binding</keyword>